<proteinExistence type="inferred from homology"/>
<dbReference type="InterPro" id="IPR031100">
    <property type="entry name" value="LOG_fam"/>
</dbReference>
<dbReference type="NCBIfam" id="TIGR00730">
    <property type="entry name" value="Rossman fold protein, TIGR00730 family"/>
    <property type="match status" value="1"/>
</dbReference>
<evidence type="ECO:0000313" key="4">
    <source>
        <dbReference type="EMBL" id="QEX23488.1"/>
    </source>
</evidence>
<dbReference type="KEGG" id="hadh:FRZ61_34260"/>
<dbReference type="InterPro" id="IPR005269">
    <property type="entry name" value="LOG"/>
</dbReference>
<sequence>MCVYCGSAEGRDPAYRDIAERLGRHMAANHVRLIYGGGRVGLMGVIADAVKASGGHVTGIIPDFLEAREVGNREIDELRVVNSMHARKQLMFELSDAFCMMPGGFGTLEEFFEVITWRQLGQHDKPIIVLNEAGYWDPLLKLVEHGRQKGFMADPAPLYEVVDRAEAVIPALSRQPKPRKVGAVSRM</sequence>
<organism evidence="4 5">
    <name type="scientific">Hypericibacter adhaerens</name>
    <dbReference type="NCBI Taxonomy" id="2602016"/>
    <lineage>
        <taxon>Bacteria</taxon>
        <taxon>Pseudomonadati</taxon>
        <taxon>Pseudomonadota</taxon>
        <taxon>Alphaproteobacteria</taxon>
        <taxon>Rhodospirillales</taxon>
        <taxon>Dongiaceae</taxon>
        <taxon>Hypericibacter</taxon>
    </lineage>
</organism>
<dbReference type="PANTHER" id="PTHR31223:SF70">
    <property type="entry name" value="LOG FAMILY PROTEIN YJL055W"/>
    <property type="match status" value="1"/>
</dbReference>
<comment type="catalytic activity">
    <reaction evidence="1">
        <text>AMP + H2O = D-ribose 5-phosphate + adenine</text>
        <dbReference type="Rhea" id="RHEA:20129"/>
        <dbReference type="ChEBI" id="CHEBI:15377"/>
        <dbReference type="ChEBI" id="CHEBI:16708"/>
        <dbReference type="ChEBI" id="CHEBI:78346"/>
        <dbReference type="ChEBI" id="CHEBI:456215"/>
        <dbReference type="EC" id="3.2.2.4"/>
    </reaction>
</comment>
<evidence type="ECO:0000256" key="2">
    <source>
        <dbReference type="ARBA" id="ARBA00006763"/>
    </source>
</evidence>
<evidence type="ECO:0000313" key="5">
    <source>
        <dbReference type="Proteomes" id="UP000325797"/>
    </source>
</evidence>
<dbReference type="EMBL" id="CP042582">
    <property type="protein sequence ID" value="QEX23488.1"/>
    <property type="molecule type" value="Genomic_DNA"/>
</dbReference>
<keyword evidence="3 4" id="KW-0378">Hydrolase</keyword>
<dbReference type="GO" id="GO:0009691">
    <property type="term" value="P:cytokinin biosynthetic process"/>
    <property type="evidence" value="ECO:0007669"/>
    <property type="project" value="UniProtKB-UniRule"/>
</dbReference>
<dbReference type="Proteomes" id="UP000325797">
    <property type="component" value="Chromosome"/>
</dbReference>
<protein>
    <recommendedName>
        <fullName evidence="3">Cytokinin riboside 5'-monophosphate phosphoribohydrolase</fullName>
        <ecNumber evidence="3">3.2.2.n1</ecNumber>
    </recommendedName>
</protein>
<dbReference type="Pfam" id="PF03641">
    <property type="entry name" value="Lysine_decarbox"/>
    <property type="match status" value="1"/>
</dbReference>
<keyword evidence="5" id="KW-1185">Reference proteome</keyword>
<dbReference type="Gene3D" id="3.40.50.450">
    <property type="match status" value="1"/>
</dbReference>
<comment type="similarity">
    <text evidence="2 3">Belongs to the LOG family.</text>
</comment>
<evidence type="ECO:0000256" key="1">
    <source>
        <dbReference type="ARBA" id="ARBA00000274"/>
    </source>
</evidence>
<dbReference type="SUPFAM" id="SSF102405">
    <property type="entry name" value="MCP/YpsA-like"/>
    <property type="match status" value="1"/>
</dbReference>
<dbReference type="GO" id="GO:0008714">
    <property type="term" value="F:AMP nucleosidase activity"/>
    <property type="evidence" value="ECO:0007669"/>
    <property type="project" value="UniProtKB-EC"/>
</dbReference>
<reference evidence="4 5" key="1">
    <citation type="submission" date="2019-08" db="EMBL/GenBank/DDBJ databases">
        <title>Hyperibacter terrae gen. nov., sp. nov. and Hyperibacter viscosus sp. nov., two new members in the family Rhodospirillaceae isolated from the rhizosphere of Hypericum perforatum.</title>
        <authorList>
            <person name="Noviana Z."/>
        </authorList>
    </citation>
    <scope>NUCLEOTIDE SEQUENCE [LARGE SCALE GENOMIC DNA]</scope>
    <source>
        <strain evidence="4 5">R5959</strain>
    </source>
</reference>
<dbReference type="AlphaFoldDB" id="A0A5J6N0G6"/>
<dbReference type="PANTHER" id="PTHR31223">
    <property type="entry name" value="LOG FAMILY PROTEIN YJL055W"/>
    <property type="match status" value="1"/>
</dbReference>
<keyword evidence="3" id="KW-0203">Cytokinin biosynthesis</keyword>
<gene>
    <name evidence="4" type="ORF">FRZ61_34260</name>
</gene>
<dbReference type="EC" id="3.2.2.n1" evidence="3"/>
<evidence type="ECO:0000256" key="3">
    <source>
        <dbReference type="RuleBase" id="RU363015"/>
    </source>
</evidence>
<dbReference type="GO" id="GO:0005829">
    <property type="term" value="C:cytosol"/>
    <property type="evidence" value="ECO:0007669"/>
    <property type="project" value="TreeGrafter"/>
</dbReference>
<accession>A0A5J6N0G6</accession>
<name>A0A5J6N0G6_9PROT</name>